<comment type="caution">
    <text evidence="1">The sequence shown here is derived from an EMBL/GenBank/DDBJ whole genome shotgun (WGS) entry which is preliminary data.</text>
</comment>
<name>W4VDA4_9FIRM</name>
<protein>
    <submittedName>
        <fullName evidence="1">Alpha-L-arabinofuranosidase II</fullName>
    </submittedName>
</protein>
<organism evidence="1 2">
    <name type="scientific">Acetivibrio straminisolvens JCM 21531</name>
    <dbReference type="NCBI Taxonomy" id="1294263"/>
    <lineage>
        <taxon>Bacteria</taxon>
        <taxon>Bacillati</taxon>
        <taxon>Bacillota</taxon>
        <taxon>Clostridia</taxon>
        <taxon>Eubacteriales</taxon>
        <taxon>Oscillospiraceae</taxon>
        <taxon>Acetivibrio</taxon>
    </lineage>
</organism>
<evidence type="ECO:0000313" key="2">
    <source>
        <dbReference type="Proteomes" id="UP000019109"/>
    </source>
</evidence>
<dbReference type="STRING" id="1294263.JCM21531_4410"/>
<evidence type="ECO:0000313" key="1">
    <source>
        <dbReference type="EMBL" id="GAE90773.1"/>
    </source>
</evidence>
<gene>
    <name evidence="1" type="ORF">JCM21531_4410</name>
</gene>
<sequence>MLKLEKISTDLDRQDATFIIISDDAPGPITDSGYIMAYFKQAPGEYGSIFAIVQMGSTGEI</sequence>
<accession>W4VDA4</accession>
<reference evidence="1" key="1">
    <citation type="journal article" date="2014" name="Genome Announc.">
        <title>Draft Genome Sequence of Clostridium straminisolvens Strain JCM 21531T, Isolated from a Cellulose-Degrading Bacterial Community.</title>
        <authorList>
            <person name="Yuki M."/>
            <person name="Oshima K."/>
            <person name="Suda W."/>
            <person name="Sakamoto M."/>
            <person name="Kitamura K."/>
            <person name="Iida T."/>
            <person name="Hattori M."/>
            <person name="Ohkuma M."/>
        </authorList>
    </citation>
    <scope>NUCLEOTIDE SEQUENCE [LARGE SCALE GENOMIC DNA]</scope>
    <source>
        <strain evidence="1">JCM 21531</strain>
    </source>
</reference>
<dbReference type="Proteomes" id="UP000019109">
    <property type="component" value="Unassembled WGS sequence"/>
</dbReference>
<keyword evidence="2" id="KW-1185">Reference proteome</keyword>
<proteinExistence type="predicted"/>
<dbReference type="AlphaFoldDB" id="W4VDA4"/>
<dbReference type="EMBL" id="BAVR01000092">
    <property type="protein sequence ID" value="GAE90773.1"/>
    <property type="molecule type" value="Genomic_DNA"/>
</dbReference>